<keyword evidence="3 9" id="KW-0813">Transport</keyword>
<evidence type="ECO:0000256" key="10">
    <source>
        <dbReference type="SAM" id="Coils"/>
    </source>
</evidence>
<feature type="domain" description="AprE-like long alpha-helical hairpin" evidence="11">
    <location>
        <begin position="112"/>
        <end position="286"/>
    </location>
</feature>
<dbReference type="InterPro" id="IPR010129">
    <property type="entry name" value="T1SS_HlyD"/>
</dbReference>
<gene>
    <name evidence="13" type="ORF">TS85_13795</name>
</gene>
<evidence type="ECO:0000256" key="5">
    <source>
        <dbReference type="ARBA" id="ARBA00022519"/>
    </source>
</evidence>
<dbReference type="GO" id="GO:0015031">
    <property type="term" value="P:protein transport"/>
    <property type="evidence" value="ECO:0007669"/>
    <property type="project" value="InterPro"/>
</dbReference>
<evidence type="ECO:0000256" key="3">
    <source>
        <dbReference type="ARBA" id="ARBA00022448"/>
    </source>
</evidence>
<comment type="similarity">
    <text evidence="2 9">Belongs to the membrane fusion protein (MFP) (TC 8.A.1) family.</text>
</comment>
<evidence type="ECO:0000256" key="6">
    <source>
        <dbReference type="ARBA" id="ARBA00022692"/>
    </source>
</evidence>
<dbReference type="InterPro" id="IPR058781">
    <property type="entry name" value="HH_AprE-like"/>
</dbReference>
<evidence type="ECO:0000313" key="14">
    <source>
        <dbReference type="Proteomes" id="UP000032300"/>
    </source>
</evidence>
<dbReference type="Pfam" id="PF25994">
    <property type="entry name" value="HH_AprE"/>
    <property type="match status" value="1"/>
</dbReference>
<feature type="transmembrane region" description="Helical" evidence="9">
    <location>
        <begin position="42"/>
        <end position="61"/>
    </location>
</feature>
<proteinExistence type="inferred from homology"/>
<evidence type="ECO:0000259" key="12">
    <source>
        <dbReference type="Pfam" id="PF26002"/>
    </source>
</evidence>
<organism evidence="13 14">
    <name type="scientific">Sphingomonas hengshuiensis</name>
    <dbReference type="NCBI Taxonomy" id="1609977"/>
    <lineage>
        <taxon>Bacteria</taxon>
        <taxon>Pseudomonadati</taxon>
        <taxon>Pseudomonadota</taxon>
        <taxon>Alphaproteobacteria</taxon>
        <taxon>Sphingomonadales</taxon>
        <taxon>Sphingomonadaceae</taxon>
        <taxon>Sphingomonas</taxon>
    </lineage>
</organism>
<dbReference type="AlphaFoldDB" id="A0A7U4J9B8"/>
<dbReference type="Pfam" id="PF26002">
    <property type="entry name" value="Beta-barrel_AprE"/>
    <property type="match status" value="1"/>
</dbReference>
<evidence type="ECO:0000259" key="11">
    <source>
        <dbReference type="Pfam" id="PF25994"/>
    </source>
</evidence>
<dbReference type="KEGG" id="sphi:TS85_13795"/>
<evidence type="ECO:0000256" key="1">
    <source>
        <dbReference type="ARBA" id="ARBA00004377"/>
    </source>
</evidence>
<evidence type="ECO:0000256" key="7">
    <source>
        <dbReference type="ARBA" id="ARBA00022989"/>
    </source>
</evidence>
<dbReference type="PANTHER" id="PTHR30386">
    <property type="entry name" value="MEMBRANE FUSION SUBUNIT OF EMRAB-TOLC MULTIDRUG EFFLUX PUMP"/>
    <property type="match status" value="1"/>
</dbReference>
<feature type="domain" description="AprE-like beta-barrel" evidence="12">
    <location>
        <begin position="330"/>
        <end position="423"/>
    </location>
</feature>
<dbReference type="NCBIfam" id="TIGR01843">
    <property type="entry name" value="type_I_hlyD"/>
    <property type="match status" value="1"/>
</dbReference>
<dbReference type="PANTHER" id="PTHR30386:SF17">
    <property type="entry name" value="ALKALINE PROTEASE SECRETION PROTEIN APRE"/>
    <property type="match status" value="1"/>
</dbReference>
<dbReference type="EMBL" id="CP010836">
    <property type="protein sequence ID" value="AJP72616.1"/>
    <property type="molecule type" value="Genomic_DNA"/>
</dbReference>
<accession>A0A7U4J9B8</accession>
<reference evidence="13 14" key="2">
    <citation type="submission" date="2015-02" db="EMBL/GenBank/DDBJ databases">
        <title>The complete genome of Sphingomonas hengshuiensis sp. WHSC-8 isolated from soil of Hengshui Lake.</title>
        <authorList>
            <person name="Wei S."/>
            <person name="Guo J."/>
            <person name="Su C."/>
            <person name="Wu R."/>
            <person name="Zhang Z."/>
            <person name="Liang K."/>
            <person name="Li H."/>
            <person name="Wang T."/>
            <person name="Liu H."/>
            <person name="Zhang C."/>
            <person name="Li Z."/>
            <person name="Wang Q."/>
            <person name="Meng J."/>
        </authorList>
    </citation>
    <scope>NUCLEOTIDE SEQUENCE [LARGE SCALE GENOMIC DNA]</scope>
    <source>
        <strain evidence="13 14">WHSC-8</strain>
    </source>
</reference>
<name>A0A7U4J9B8_9SPHN</name>
<sequence>MDQSIDRWVNGWNPYHPSRLEDRQLEPAKVEESKIRKSGSRYIVIAMVLFLIWAVTAPINAGSVSQGTLVVAGYRKAVQHPAGGVVTKVLVQEGSIVKQGQVLLRINPLDTEATVSEILQQYINVLVSESRAKAEMFGREIQWDPELANLAKVDPVRVAEAKAVQLRFFQTRRAQFQEQVRGLEAQKRGMQGSIASHREQLRTLTQELANVEALAAQGFVPKSQENENRRSVAEQTAALQSAESEVGKIDAQIAQVRSEFLSAVAKELSEVQATREAAAPKLHAAQFNQSLSEIRAPVSGTVVNLKVFTDGGVIAGKEVLMEILPDTGQMLIETKVAPGQIDKVRVGQTADVRFVSFNQITTPVLQGVVKSVGVDKLKAMPGETLKEGEDYYLAQVEVPADQLKRLEGKTLVAGMPVDVIIKRGERTFMSYLLKPLTDKMAKAFRD</sequence>
<comment type="subcellular location">
    <subcellularLocation>
        <location evidence="1 9">Cell inner membrane</location>
        <topology evidence="1 9">Single-pass membrane protein</topology>
    </subcellularLocation>
</comment>
<dbReference type="InterPro" id="IPR058982">
    <property type="entry name" value="Beta-barrel_AprE"/>
</dbReference>
<keyword evidence="7 9" id="KW-1133">Transmembrane helix</keyword>
<dbReference type="GO" id="GO:0005886">
    <property type="term" value="C:plasma membrane"/>
    <property type="evidence" value="ECO:0007669"/>
    <property type="project" value="UniProtKB-SubCell"/>
</dbReference>
<evidence type="ECO:0000256" key="8">
    <source>
        <dbReference type="ARBA" id="ARBA00023136"/>
    </source>
</evidence>
<keyword evidence="10" id="KW-0175">Coiled coil</keyword>
<evidence type="ECO:0000256" key="4">
    <source>
        <dbReference type="ARBA" id="ARBA00022475"/>
    </source>
</evidence>
<dbReference type="Gene3D" id="1.10.287.1490">
    <property type="match status" value="1"/>
</dbReference>
<keyword evidence="4 9" id="KW-1003">Cell membrane</keyword>
<keyword evidence="6 9" id="KW-0812">Transmembrane</keyword>
<evidence type="ECO:0000256" key="2">
    <source>
        <dbReference type="ARBA" id="ARBA00009477"/>
    </source>
</evidence>
<evidence type="ECO:0000313" key="13">
    <source>
        <dbReference type="EMBL" id="AJP72616.1"/>
    </source>
</evidence>
<dbReference type="PRINTS" id="PR01490">
    <property type="entry name" value="RTXTOXIND"/>
</dbReference>
<protein>
    <recommendedName>
        <fullName evidence="9">Membrane fusion protein (MFP) family protein</fullName>
    </recommendedName>
</protein>
<keyword evidence="8 9" id="KW-0472">Membrane</keyword>
<dbReference type="Gene3D" id="2.40.50.100">
    <property type="match status" value="1"/>
</dbReference>
<dbReference type="InterPro" id="IPR050739">
    <property type="entry name" value="MFP"/>
</dbReference>
<evidence type="ECO:0000256" key="9">
    <source>
        <dbReference type="RuleBase" id="RU365093"/>
    </source>
</evidence>
<dbReference type="Gene3D" id="2.40.30.170">
    <property type="match status" value="1"/>
</dbReference>
<dbReference type="Proteomes" id="UP000032300">
    <property type="component" value="Chromosome"/>
</dbReference>
<keyword evidence="14" id="KW-1185">Reference proteome</keyword>
<dbReference type="SUPFAM" id="SSF111369">
    <property type="entry name" value="HlyD-like secretion proteins"/>
    <property type="match status" value="1"/>
</dbReference>
<feature type="coiled-coil region" evidence="10">
    <location>
        <begin position="166"/>
        <end position="214"/>
    </location>
</feature>
<reference evidence="13 14" key="1">
    <citation type="journal article" date="2015" name="Int. J. Syst. Evol. Microbiol.">
        <title>Sphingomonas hengshuiensis sp. nov., isolated from lake wetland.</title>
        <authorList>
            <person name="Wei S."/>
            <person name="Wang T."/>
            <person name="Liu H."/>
            <person name="Zhang C."/>
            <person name="Guo J."/>
            <person name="Wang Q."/>
            <person name="Liang K."/>
            <person name="Zhang Z."/>
        </authorList>
    </citation>
    <scope>NUCLEOTIDE SEQUENCE [LARGE SCALE GENOMIC DNA]</scope>
    <source>
        <strain evidence="13 14">WHSC-8</strain>
    </source>
</reference>
<keyword evidence="5 9" id="KW-0997">Cell inner membrane</keyword>